<sequence length="219" mass="23608">MNLPGPPRRPGDTGSAADQEALRSAKEMLRGAIRTRRRARPEAARLADDHARFLLLQDFWGTPQPDSVVASYLSHADEPGTLETVGWLTAHGVRVLLPVLDRRADGTVRREPDWAPYAGPDRLRAGLWGIPEPTTDPVGAEGLAEAGVIVCSGLAGTTAGERLGMGGGWFDRALEYAAADAVTVMPLNDDEVLPSLPVQPWDRRVDVLITPTRLLTPPD</sequence>
<feature type="binding site" evidence="4">
    <location>
        <begin position="26"/>
        <end position="30"/>
    </location>
    <ligand>
        <name>ATP</name>
        <dbReference type="ChEBI" id="CHEBI:30616"/>
    </ligand>
</feature>
<dbReference type="GO" id="GO:0035999">
    <property type="term" value="P:tetrahydrofolate interconversion"/>
    <property type="evidence" value="ECO:0007669"/>
    <property type="project" value="TreeGrafter"/>
</dbReference>
<gene>
    <name evidence="6" type="ORF">CGZ94_14600</name>
</gene>
<dbReference type="PANTHER" id="PTHR23407:SF1">
    <property type="entry name" value="5-FORMYLTETRAHYDROFOLATE CYCLO-LIGASE"/>
    <property type="match status" value="1"/>
</dbReference>
<evidence type="ECO:0000256" key="2">
    <source>
        <dbReference type="ARBA" id="ARBA00022741"/>
    </source>
</evidence>
<evidence type="ECO:0000313" key="7">
    <source>
        <dbReference type="Proteomes" id="UP000215896"/>
    </source>
</evidence>
<evidence type="ECO:0000256" key="5">
    <source>
        <dbReference type="RuleBase" id="RU361279"/>
    </source>
</evidence>
<dbReference type="GO" id="GO:0046872">
    <property type="term" value="F:metal ion binding"/>
    <property type="evidence" value="ECO:0007669"/>
    <property type="project" value="UniProtKB-KW"/>
</dbReference>
<dbReference type="Pfam" id="PF01812">
    <property type="entry name" value="5-FTHF_cyc-lig"/>
    <property type="match status" value="1"/>
</dbReference>
<keyword evidence="6" id="KW-0436">Ligase</keyword>
<keyword evidence="5" id="KW-0460">Magnesium</keyword>
<reference evidence="6 7" key="1">
    <citation type="submission" date="2017-07" db="EMBL/GenBank/DDBJ databases">
        <title>Draft whole genome sequences of clinical Proprionibacteriaceae strains.</title>
        <authorList>
            <person name="Bernier A.-M."/>
            <person name="Bernard K."/>
            <person name="Domingo M.-C."/>
        </authorList>
    </citation>
    <scope>NUCLEOTIDE SEQUENCE [LARGE SCALE GENOMIC DNA]</scope>
    <source>
        <strain evidence="6 7">NML 030167</strain>
    </source>
</reference>
<keyword evidence="5" id="KW-0479">Metal-binding</keyword>
<dbReference type="Gene3D" id="3.40.50.10420">
    <property type="entry name" value="NagB/RpiA/CoA transferase-like"/>
    <property type="match status" value="1"/>
</dbReference>
<dbReference type="EC" id="6.3.3.2" evidence="5"/>
<comment type="catalytic activity">
    <reaction evidence="5">
        <text>(6S)-5-formyl-5,6,7,8-tetrahydrofolate + ATP = (6R)-5,10-methenyltetrahydrofolate + ADP + phosphate</text>
        <dbReference type="Rhea" id="RHEA:10488"/>
        <dbReference type="ChEBI" id="CHEBI:30616"/>
        <dbReference type="ChEBI" id="CHEBI:43474"/>
        <dbReference type="ChEBI" id="CHEBI:57455"/>
        <dbReference type="ChEBI" id="CHEBI:57457"/>
        <dbReference type="ChEBI" id="CHEBI:456216"/>
        <dbReference type="EC" id="6.3.3.2"/>
    </reaction>
</comment>
<dbReference type="GO" id="GO:0005524">
    <property type="term" value="F:ATP binding"/>
    <property type="evidence" value="ECO:0007669"/>
    <property type="project" value="UniProtKB-KW"/>
</dbReference>
<dbReference type="RefSeq" id="WP_094406077.1">
    <property type="nucleotide sequence ID" value="NZ_NMVO01000015.1"/>
</dbReference>
<dbReference type="Proteomes" id="UP000215896">
    <property type="component" value="Unassembled WGS sequence"/>
</dbReference>
<keyword evidence="7" id="KW-1185">Reference proteome</keyword>
<comment type="caution">
    <text evidence="6">The sequence shown here is derived from an EMBL/GenBank/DDBJ whole genome shotgun (WGS) entry which is preliminary data.</text>
</comment>
<dbReference type="SUPFAM" id="SSF100950">
    <property type="entry name" value="NagB/RpiA/CoA transferase-like"/>
    <property type="match status" value="1"/>
</dbReference>
<dbReference type="InterPro" id="IPR037171">
    <property type="entry name" value="NagB/RpiA_transferase-like"/>
</dbReference>
<evidence type="ECO:0000313" key="6">
    <source>
        <dbReference type="EMBL" id="OYO11648.1"/>
    </source>
</evidence>
<evidence type="ECO:0000256" key="1">
    <source>
        <dbReference type="ARBA" id="ARBA00010638"/>
    </source>
</evidence>
<comment type="similarity">
    <text evidence="1 5">Belongs to the 5-formyltetrahydrofolate cyclo-ligase family.</text>
</comment>
<dbReference type="GO" id="GO:0009396">
    <property type="term" value="P:folic acid-containing compound biosynthetic process"/>
    <property type="evidence" value="ECO:0007669"/>
    <property type="project" value="TreeGrafter"/>
</dbReference>
<comment type="cofactor">
    <cofactor evidence="5">
        <name>Mg(2+)</name>
        <dbReference type="ChEBI" id="CHEBI:18420"/>
    </cofactor>
</comment>
<feature type="binding site" evidence="4">
    <location>
        <position position="73"/>
    </location>
    <ligand>
        <name>substrate</name>
    </ligand>
</feature>
<organism evidence="6 7">
    <name type="scientific">Enemella evansiae</name>
    <dbReference type="NCBI Taxonomy" id="2016499"/>
    <lineage>
        <taxon>Bacteria</taxon>
        <taxon>Bacillati</taxon>
        <taxon>Actinomycetota</taxon>
        <taxon>Actinomycetes</taxon>
        <taxon>Propionibacteriales</taxon>
        <taxon>Propionibacteriaceae</taxon>
        <taxon>Enemella</taxon>
    </lineage>
</organism>
<dbReference type="PANTHER" id="PTHR23407">
    <property type="entry name" value="ATPASE INHIBITOR/5-FORMYLTETRAHYDROFOLATE CYCLO-LIGASE"/>
    <property type="match status" value="1"/>
</dbReference>
<keyword evidence="3 4" id="KW-0067">ATP-binding</keyword>
<dbReference type="PIRSF" id="PIRSF006806">
    <property type="entry name" value="FTHF_cligase"/>
    <property type="match status" value="1"/>
</dbReference>
<dbReference type="AlphaFoldDB" id="A0A255G6V5"/>
<dbReference type="EMBL" id="NMVO01000015">
    <property type="protein sequence ID" value="OYO11648.1"/>
    <property type="molecule type" value="Genomic_DNA"/>
</dbReference>
<dbReference type="NCBIfam" id="TIGR02727">
    <property type="entry name" value="MTHFS_bact"/>
    <property type="match status" value="1"/>
</dbReference>
<feature type="binding site" evidence="4">
    <location>
        <position position="78"/>
    </location>
    <ligand>
        <name>substrate</name>
    </ligand>
</feature>
<name>A0A255G6V5_9ACTN</name>
<proteinExistence type="inferred from homology"/>
<evidence type="ECO:0000256" key="4">
    <source>
        <dbReference type="PIRSR" id="PIRSR006806-1"/>
    </source>
</evidence>
<dbReference type="GO" id="GO:0030272">
    <property type="term" value="F:5-formyltetrahydrofolate cyclo-ligase activity"/>
    <property type="evidence" value="ECO:0007669"/>
    <property type="project" value="UniProtKB-EC"/>
</dbReference>
<protein>
    <recommendedName>
        <fullName evidence="5">5-formyltetrahydrofolate cyclo-ligase</fullName>
        <ecNumber evidence="5">6.3.3.2</ecNumber>
    </recommendedName>
</protein>
<dbReference type="InterPro" id="IPR024185">
    <property type="entry name" value="FTHF_cligase-like_sf"/>
</dbReference>
<keyword evidence="2 4" id="KW-0547">Nucleotide-binding</keyword>
<accession>A0A255G6V5</accession>
<evidence type="ECO:0000256" key="3">
    <source>
        <dbReference type="ARBA" id="ARBA00022840"/>
    </source>
</evidence>
<dbReference type="InterPro" id="IPR002698">
    <property type="entry name" value="FTHF_cligase"/>
</dbReference>